<dbReference type="PANTHER" id="PTHR45922:SF1">
    <property type="entry name" value="CLEAVAGE AND POLYADENYLATION SPECIFICITY FACTOR SUBUNIT 2"/>
    <property type="match status" value="1"/>
</dbReference>
<dbReference type="EnsemblMetazoa" id="XM_014394602.2">
    <property type="protein sequence ID" value="XP_014250088.1"/>
    <property type="gene ID" value="LOC106667010"/>
</dbReference>
<comment type="similarity">
    <text evidence="2 6">Belongs to the metallo-beta-lactamase superfamily. RNA-metabolizing metallo-beta-lactamase-like family. CPSF2/YSH1 subfamily.</text>
</comment>
<dbReference type="InterPro" id="IPR011108">
    <property type="entry name" value="RMMBL"/>
</dbReference>
<dbReference type="GeneID" id="106667010"/>
<dbReference type="Pfam" id="PF16661">
    <property type="entry name" value="Lactamase_B_6"/>
    <property type="match status" value="1"/>
</dbReference>
<dbReference type="KEGG" id="clec:106667010"/>
<keyword evidence="4 6" id="KW-0694">RNA-binding</keyword>
<evidence type="ECO:0000256" key="2">
    <source>
        <dbReference type="ARBA" id="ARBA00010624"/>
    </source>
</evidence>
<dbReference type="InterPro" id="IPR025069">
    <property type="entry name" value="Cpsf2_C"/>
</dbReference>
<dbReference type="GO" id="GO:0006398">
    <property type="term" value="P:mRNA 3'-end processing by stem-loop binding and cleavage"/>
    <property type="evidence" value="ECO:0007669"/>
    <property type="project" value="InterPro"/>
</dbReference>
<dbReference type="InterPro" id="IPR001279">
    <property type="entry name" value="Metallo-B-lactamas"/>
</dbReference>
<accession>A0A8I6RTU6</accession>
<evidence type="ECO:0000256" key="4">
    <source>
        <dbReference type="ARBA" id="ARBA00022884"/>
    </source>
</evidence>
<evidence type="ECO:0000256" key="6">
    <source>
        <dbReference type="RuleBase" id="RU365006"/>
    </source>
</evidence>
<dbReference type="FunFam" id="3.60.15.10:FF:000008">
    <property type="entry name" value="Cleavage and polyadenylation specificity factor subunit 2"/>
    <property type="match status" value="1"/>
</dbReference>
<organism evidence="8 9">
    <name type="scientific">Cimex lectularius</name>
    <name type="common">Bed bug</name>
    <name type="synonym">Acanthia lectularia</name>
    <dbReference type="NCBI Taxonomy" id="79782"/>
    <lineage>
        <taxon>Eukaryota</taxon>
        <taxon>Metazoa</taxon>
        <taxon>Ecdysozoa</taxon>
        <taxon>Arthropoda</taxon>
        <taxon>Hexapoda</taxon>
        <taxon>Insecta</taxon>
        <taxon>Pterygota</taxon>
        <taxon>Neoptera</taxon>
        <taxon>Paraneoptera</taxon>
        <taxon>Hemiptera</taxon>
        <taxon>Heteroptera</taxon>
        <taxon>Panheteroptera</taxon>
        <taxon>Cimicomorpha</taxon>
        <taxon>Cimicidae</taxon>
        <taxon>Cimex</taxon>
    </lineage>
</organism>
<dbReference type="OrthoDB" id="64353at2759"/>
<evidence type="ECO:0000256" key="5">
    <source>
        <dbReference type="ARBA" id="ARBA00023242"/>
    </source>
</evidence>
<protein>
    <recommendedName>
        <fullName evidence="6">Cleavage and polyadenylation specificity factor subunit 2</fullName>
    </recommendedName>
    <alternativeName>
        <fullName evidence="6">Cleavage and polyadenylation specificity factor 100 kDa subunit</fullName>
    </alternativeName>
</protein>
<dbReference type="Gene3D" id="3.60.15.10">
    <property type="entry name" value="Ribonuclease Z/Hydroxyacylglutathione hydrolase-like"/>
    <property type="match status" value="1"/>
</dbReference>
<keyword evidence="5 6" id="KW-0539">Nucleus</keyword>
<proteinExistence type="inferred from homology"/>
<evidence type="ECO:0000256" key="1">
    <source>
        <dbReference type="ARBA" id="ARBA00004123"/>
    </source>
</evidence>
<dbReference type="Proteomes" id="UP000494040">
    <property type="component" value="Unassembled WGS sequence"/>
</dbReference>
<name>A0A8I6RTU6_CIMLE</name>
<dbReference type="CDD" id="cd16293">
    <property type="entry name" value="CPSF2-like_MBL-fold"/>
    <property type="match status" value="1"/>
</dbReference>
<evidence type="ECO:0000313" key="8">
    <source>
        <dbReference type="EnsemblMetazoa" id="XP_014250088.1"/>
    </source>
</evidence>
<evidence type="ECO:0000259" key="7">
    <source>
        <dbReference type="SMART" id="SM01027"/>
    </source>
</evidence>
<evidence type="ECO:0000256" key="3">
    <source>
        <dbReference type="ARBA" id="ARBA00022664"/>
    </source>
</evidence>
<dbReference type="Pfam" id="PF07521">
    <property type="entry name" value="RMMBL"/>
    <property type="match status" value="1"/>
</dbReference>
<dbReference type="InterPro" id="IPR036866">
    <property type="entry name" value="RibonucZ/Hydroxyglut_hydro"/>
</dbReference>
<reference evidence="8" key="1">
    <citation type="submission" date="2022-01" db="UniProtKB">
        <authorList>
            <consortium name="EnsemblMetazoa"/>
        </authorList>
    </citation>
    <scope>IDENTIFICATION</scope>
</reference>
<sequence>MTSIIKFQSISGATENTPPCYLLQIDDFRFLLECGLNEKFDEEYLKELKRYVNQIDAVLISYPDNLHLGALPYLVGKCGLSCPVYATIPVYKMGQMFMYDFYQGRHNEEDFDVFNLDDVDASFDKMVQLRYNQRVMMKKSCGLCIIPMPAGHMIGGTIWKIQKTGEEDIIYATDFNHKKERHLNGCDFEKLERPSLLITDAYNGTYQQARRRARDEKLIADILQTLRNNGNVLITVDTAGRVLELVHMLDQLWRNKNFGLQVYPLCLLSNVSYNVVEFAKSQIEWMSDKLLKCFESMRENPFQFKHLRTCHSLNEVNKLVSNKVILASMPDLETGFARELFIHWASDPENTIIMTSKSFEGSLGRDLIDNGSNRTITLDIKKRIKLEGKELEIYLKHQQSKNYQQKESSEDEDDLQLVNIVTGVHDLMVKPERRKRHRRYYLMYPYIDKKMKSDEYGELVKTEDYKNSEPNGKPSKKKKEIVQIKGECPTKCVAYKQTIDVKAQIKFIDFEGRSDGLSVQQLITQLQPRKVILIRGSPEITDKLAKCIKTKIDAEVFTPKKGEIIDVTSETHIYQIRLTDSLASSFKLQKGKDMELVWLDAVVTEPQKSGQNASSESLLNNELLNLEPIPKRDVNPHQSVFVNELKLSDLKQYLSKKGFDCEFSGGALWCCSKTISIKRTQSRKVELEGCVSDNYFKIRNILYSQYALL</sequence>
<dbReference type="InterPro" id="IPR027075">
    <property type="entry name" value="CPSF2"/>
</dbReference>
<comment type="subcellular location">
    <subcellularLocation>
        <location evidence="1 6">Nucleus</location>
    </subcellularLocation>
</comment>
<dbReference type="AlphaFoldDB" id="A0A8I6RTU6"/>
<evidence type="ECO:0000313" key="9">
    <source>
        <dbReference type="Proteomes" id="UP000494040"/>
    </source>
</evidence>
<dbReference type="GO" id="GO:0003723">
    <property type="term" value="F:RNA binding"/>
    <property type="evidence" value="ECO:0007669"/>
    <property type="project" value="UniProtKB-KW"/>
</dbReference>
<dbReference type="SMART" id="SM01027">
    <property type="entry name" value="Beta-Casp"/>
    <property type="match status" value="1"/>
</dbReference>
<dbReference type="SUPFAM" id="SSF56281">
    <property type="entry name" value="Metallo-hydrolase/oxidoreductase"/>
    <property type="match status" value="1"/>
</dbReference>
<dbReference type="OMA" id="MHVGGDM"/>
<dbReference type="Pfam" id="PF10996">
    <property type="entry name" value="Beta-Casp"/>
    <property type="match status" value="1"/>
</dbReference>
<dbReference type="PANTHER" id="PTHR45922">
    <property type="entry name" value="CLEAVAGE AND POLYADENYLATION SPECIFICITY FACTOR SUBUNIT 2"/>
    <property type="match status" value="1"/>
</dbReference>
<dbReference type="InterPro" id="IPR022712">
    <property type="entry name" value="Beta_Casp"/>
</dbReference>
<keyword evidence="9" id="KW-1185">Reference proteome</keyword>
<dbReference type="InterPro" id="IPR035639">
    <property type="entry name" value="CPSF2_MBL"/>
</dbReference>
<dbReference type="Pfam" id="PF13299">
    <property type="entry name" value="CPSF100_C"/>
    <property type="match status" value="1"/>
</dbReference>
<dbReference type="GO" id="GO:0005847">
    <property type="term" value="C:mRNA cleavage and polyadenylation specificity factor complex"/>
    <property type="evidence" value="ECO:0007669"/>
    <property type="project" value="InterPro"/>
</dbReference>
<feature type="domain" description="Beta-Casp" evidence="7">
    <location>
        <begin position="242"/>
        <end position="367"/>
    </location>
</feature>
<keyword evidence="3 6" id="KW-0507">mRNA processing</keyword>
<dbReference type="RefSeq" id="XP_014250088.1">
    <property type="nucleotide sequence ID" value="XM_014394602.2"/>
</dbReference>